<dbReference type="EMBL" id="JAKNSF020000037">
    <property type="protein sequence ID" value="KAK7727634.1"/>
    <property type="molecule type" value="Genomic_DNA"/>
</dbReference>
<keyword evidence="9" id="KW-0472">Membrane</keyword>
<dbReference type="InterPro" id="IPR001128">
    <property type="entry name" value="Cyt_P450"/>
</dbReference>
<keyword evidence="9" id="KW-0812">Transmembrane</keyword>
<dbReference type="InterPro" id="IPR036396">
    <property type="entry name" value="Cyt_P450_sf"/>
</dbReference>
<comment type="caution">
    <text evidence="10">The sequence shown here is derived from an EMBL/GenBank/DDBJ whole genome shotgun (WGS) entry which is preliminary data.</text>
</comment>
<name>A0ABR1P6H2_DIAER</name>
<keyword evidence="9" id="KW-1133">Transmembrane helix</keyword>
<keyword evidence="5 8" id="KW-0560">Oxidoreductase</keyword>
<evidence type="ECO:0000256" key="8">
    <source>
        <dbReference type="RuleBase" id="RU000461"/>
    </source>
</evidence>
<evidence type="ECO:0000256" key="2">
    <source>
        <dbReference type="ARBA" id="ARBA00010617"/>
    </source>
</evidence>
<accession>A0ABR1P6H2</accession>
<dbReference type="PRINTS" id="PR00385">
    <property type="entry name" value="P450"/>
</dbReference>
<comment type="cofactor">
    <cofactor evidence="1">
        <name>heme</name>
        <dbReference type="ChEBI" id="CHEBI:30413"/>
    </cofactor>
</comment>
<dbReference type="PRINTS" id="PR00463">
    <property type="entry name" value="EP450I"/>
</dbReference>
<gene>
    <name evidence="10" type="ORF">SLS63_007076</name>
</gene>
<evidence type="ECO:0000313" key="10">
    <source>
        <dbReference type="EMBL" id="KAK7727634.1"/>
    </source>
</evidence>
<evidence type="ECO:0000256" key="6">
    <source>
        <dbReference type="ARBA" id="ARBA00023004"/>
    </source>
</evidence>
<evidence type="ECO:0000256" key="3">
    <source>
        <dbReference type="ARBA" id="ARBA00022617"/>
    </source>
</evidence>
<evidence type="ECO:0008006" key="12">
    <source>
        <dbReference type="Google" id="ProtNLM"/>
    </source>
</evidence>
<dbReference type="PROSITE" id="PS00086">
    <property type="entry name" value="CYTOCHROME_P450"/>
    <property type="match status" value="1"/>
</dbReference>
<keyword evidence="11" id="KW-1185">Reference proteome</keyword>
<dbReference type="PANTHER" id="PTHR24305:SF230">
    <property type="entry name" value="P450, PUTATIVE (EUROFUNG)-RELATED"/>
    <property type="match status" value="1"/>
</dbReference>
<keyword evidence="6 8" id="KW-0408">Iron</keyword>
<protein>
    <recommendedName>
        <fullName evidence="12">Isotrichodermin C-15 hydroxylase</fullName>
    </recommendedName>
</protein>
<dbReference type="Pfam" id="PF00067">
    <property type="entry name" value="p450"/>
    <property type="match status" value="1"/>
</dbReference>
<evidence type="ECO:0000256" key="5">
    <source>
        <dbReference type="ARBA" id="ARBA00023002"/>
    </source>
</evidence>
<dbReference type="Gene3D" id="1.10.630.10">
    <property type="entry name" value="Cytochrome P450"/>
    <property type="match status" value="1"/>
</dbReference>
<keyword evidence="7 8" id="KW-0503">Monooxygenase</keyword>
<evidence type="ECO:0000256" key="7">
    <source>
        <dbReference type="ARBA" id="ARBA00023033"/>
    </source>
</evidence>
<dbReference type="Proteomes" id="UP001430848">
    <property type="component" value="Unassembled WGS sequence"/>
</dbReference>
<dbReference type="InterPro" id="IPR017972">
    <property type="entry name" value="Cyt_P450_CS"/>
</dbReference>
<keyword evidence="4 8" id="KW-0479">Metal-binding</keyword>
<dbReference type="PANTHER" id="PTHR24305">
    <property type="entry name" value="CYTOCHROME P450"/>
    <property type="match status" value="1"/>
</dbReference>
<dbReference type="SUPFAM" id="SSF48264">
    <property type="entry name" value="Cytochrome P450"/>
    <property type="match status" value="1"/>
</dbReference>
<dbReference type="InterPro" id="IPR050121">
    <property type="entry name" value="Cytochrome_P450_monoxygenase"/>
</dbReference>
<evidence type="ECO:0000256" key="4">
    <source>
        <dbReference type="ARBA" id="ARBA00022723"/>
    </source>
</evidence>
<keyword evidence="3 8" id="KW-0349">Heme</keyword>
<proteinExistence type="inferred from homology"/>
<evidence type="ECO:0000256" key="1">
    <source>
        <dbReference type="ARBA" id="ARBA00001971"/>
    </source>
</evidence>
<organism evidence="10 11">
    <name type="scientific">Diaporthe eres</name>
    <name type="common">Phomopsis oblonga</name>
    <dbReference type="NCBI Taxonomy" id="83184"/>
    <lineage>
        <taxon>Eukaryota</taxon>
        <taxon>Fungi</taxon>
        <taxon>Dikarya</taxon>
        <taxon>Ascomycota</taxon>
        <taxon>Pezizomycotina</taxon>
        <taxon>Sordariomycetes</taxon>
        <taxon>Sordariomycetidae</taxon>
        <taxon>Diaporthales</taxon>
        <taxon>Diaporthaceae</taxon>
        <taxon>Diaporthe</taxon>
        <taxon>Diaporthe eres species complex</taxon>
    </lineage>
</organism>
<feature type="transmembrane region" description="Helical" evidence="9">
    <location>
        <begin position="15"/>
        <end position="36"/>
    </location>
</feature>
<sequence length="508" mass="58025">MAVTNGGLLGISATLAFWTPLATVAYILITFIYNVFFHPLRSYPGPLLWRATRIPYHIKVLSGTLAIDMLDMHKKYGPVVRIAPDELSFTDFSAWKEILGHNPKGEECGKWVPFYRPVPEAPDNIISADRQKHGIIRRQLAHGFSDRSMREQEPIIKSYVDLLFRRLHENCAGGAKPLDMTAWYNFTTFDVIGDLALGESFGCLEQSNWHSWVETIFFLTKAGAYMQTAAHYPTITNLLLKMVPKRLMASHEQHGVFTHNRVAKRMELGKVRHDLMEGLLMKQEDWSLTRYTQQMPQADIESHASLLIVAGSETTATLLSGCTFLLLNNPDALDRLTQEVRSTFKEESEITINSAGQLQYMLACLDEALRCYPPVPIGNPRVVPKGGRTLCGHYVPEDTHVAIWQWATFHSEDNFVEPFKYHPERWLNDDNPKFANDKKEAMQPFSFGPRNCIGRNLAYAEMRTIMARLVFNFDLKLAPESQGWLDQKIYNLWQKPPLMVHLTPRAQK</sequence>
<evidence type="ECO:0000313" key="11">
    <source>
        <dbReference type="Proteomes" id="UP001430848"/>
    </source>
</evidence>
<dbReference type="CDD" id="cd11058">
    <property type="entry name" value="CYP60B-like"/>
    <property type="match status" value="1"/>
</dbReference>
<comment type="similarity">
    <text evidence="2 8">Belongs to the cytochrome P450 family.</text>
</comment>
<dbReference type="InterPro" id="IPR002401">
    <property type="entry name" value="Cyt_P450_E_grp-I"/>
</dbReference>
<evidence type="ECO:0000256" key="9">
    <source>
        <dbReference type="SAM" id="Phobius"/>
    </source>
</evidence>
<reference evidence="10 11" key="1">
    <citation type="submission" date="2024-02" db="EMBL/GenBank/DDBJ databases">
        <title>De novo assembly and annotation of 12 fungi associated with fruit tree decline syndrome in Ontario, Canada.</title>
        <authorList>
            <person name="Sulman M."/>
            <person name="Ellouze W."/>
            <person name="Ilyukhin E."/>
        </authorList>
    </citation>
    <scope>NUCLEOTIDE SEQUENCE [LARGE SCALE GENOMIC DNA]</scope>
    <source>
        <strain evidence="10 11">M169</strain>
    </source>
</reference>